<dbReference type="PROSITE" id="PS00061">
    <property type="entry name" value="ADH_SHORT"/>
    <property type="match status" value="1"/>
</dbReference>
<dbReference type="EMBL" id="CP091139">
    <property type="protein sequence ID" value="UUT36175.1"/>
    <property type="molecule type" value="Genomic_DNA"/>
</dbReference>
<dbReference type="Pfam" id="PF13561">
    <property type="entry name" value="adh_short_C2"/>
    <property type="match status" value="1"/>
</dbReference>
<evidence type="ECO:0000256" key="2">
    <source>
        <dbReference type="ARBA" id="ARBA00023002"/>
    </source>
</evidence>
<dbReference type="InterPro" id="IPR036291">
    <property type="entry name" value="NAD(P)-bd_dom_sf"/>
</dbReference>
<dbReference type="RefSeq" id="WP_259612824.1">
    <property type="nucleotide sequence ID" value="NZ_CP091139.2"/>
</dbReference>
<dbReference type="PRINTS" id="PR00080">
    <property type="entry name" value="SDRFAMILY"/>
</dbReference>
<evidence type="ECO:0000256" key="1">
    <source>
        <dbReference type="ARBA" id="ARBA00006484"/>
    </source>
</evidence>
<comment type="similarity">
    <text evidence="1">Belongs to the short-chain dehydrogenases/reductases (SDR) family.</text>
</comment>
<proteinExistence type="inferred from homology"/>
<dbReference type="SUPFAM" id="SSF51735">
    <property type="entry name" value="NAD(P)-binding Rossmann-fold domains"/>
    <property type="match status" value="1"/>
</dbReference>
<evidence type="ECO:0000313" key="3">
    <source>
        <dbReference type="EMBL" id="UUT36175.1"/>
    </source>
</evidence>
<organism evidence="3 4">
    <name type="scientific">Microbacterium elymi</name>
    <dbReference type="NCBI Taxonomy" id="2909587"/>
    <lineage>
        <taxon>Bacteria</taxon>
        <taxon>Bacillati</taxon>
        <taxon>Actinomycetota</taxon>
        <taxon>Actinomycetes</taxon>
        <taxon>Micrococcales</taxon>
        <taxon>Microbacteriaceae</taxon>
        <taxon>Microbacterium</taxon>
    </lineage>
</organism>
<dbReference type="PANTHER" id="PTHR24321">
    <property type="entry name" value="DEHYDROGENASES, SHORT CHAIN"/>
    <property type="match status" value="1"/>
</dbReference>
<keyword evidence="4" id="KW-1185">Reference proteome</keyword>
<sequence>MSQVTFSFDGMHAVVTGGAGGIGREIVDLLAASGADVVVWDRASPETAGRDVRAPSLAVDVTDEESVRAALRETVGMIGRVDVLISCAGITGPVANAWEYDAAAWRRVVDIDLTGAFLVAKAVVPEMRRRGYGRIITVASIAGKEATPMLAAYVAAKHGVVGMTKAFGRELAGSGVTVNAVAPVMVETELFAQLTPEFIERTQALIPMQRFLTAGEVAATVAWIASDQSSFTTGQVFDLSGGRADY</sequence>
<dbReference type="Proteomes" id="UP001054811">
    <property type="component" value="Chromosome"/>
</dbReference>
<dbReference type="PANTHER" id="PTHR24321:SF15">
    <property type="entry name" value="OXIDOREDUCTASE UCPA"/>
    <property type="match status" value="1"/>
</dbReference>
<gene>
    <name evidence="3" type="ORF">L2X98_24315</name>
</gene>
<dbReference type="InterPro" id="IPR020904">
    <property type="entry name" value="Sc_DH/Rdtase_CS"/>
</dbReference>
<accession>A0ABY5NM01</accession>
<reference evidence="3" key="1">
    <citation type="submission" date="2022-01" db="EMBL/GenBank/DDBJ databases">
        <title>Microbacterium eymi and Microbacterium rhizovicinus sp. nov., isolated from the rhizospheric soil of Elymus tsukushiensis, a plant native to the Dokdo Islands, Republic of Korea.</title>
        <authorList>
            <person name="Hwang Y.J."/>
        </authorList>
    </citation>
    <scope>NUCLEOTIDE SEQUENCE</scope>
    <source>
        <strain evidence="3">KUDC0405</strain>
    </source>
</reference>
<evidence type="ECO:0000313" key="4">
    <source>
        <dbReference type="Proteomes" id="UP001054811"/>
    </source>
</evidence>
<keyword evidence="2" id="KW-0560">Oxidoreductase</keyword>
<dbReference type="Gene3D" id="3.40.50.720">
    <property type="entry name" value="NAD(P)-binding Rossmann-like Domain"/>
    <property type="match status" value="1"/>
</dbReference>
<protein>
    <submittedName>
        <fullName evidence="3">SDR family oxidoreductase</fullName>
    </submittedName>
</protein>
<dbReference type="PRINTS" id="PR00081">
    <property type="entry name" value="GDHRDH"/>
</dbReference>
<dbReference type="InterPro" id="IPR002347">
    <property type="entry name" value="SDR_fam"/>
</dbReference>
<name>A0ABY5NM01_9MICO</name>